<dbReference type="PIRSF" id="PIRSF000513">
    <property type="entry name" value="Thz_kinase"/>
    <property type="match status" value="1"/>
</dbReference>
<keyword evidence="10 11" id="KW-0784">Thiamine biosynthesis</keyword>
<evidence type="ECO:0000256" key="10">
    <source>
        <dbReference type="ARBA" id="ARBA00022977"/>
    </source>
</evidence>
<dbReference type="Pfam" id="PF02110">
    <property type="entry name" value="HK"/>
    <property type="match status" value="1"/>
</dbReference>
<keyword evidence="4 11" id="KW-0808">Transferase</keyword>
<evidence type="ECO:0000313" key="13">
    <source>
        <dbReference type="Proteomes" id="UP000217065"/>
    </source>
</evidence>
<keyword evidence="5 11" id="KW-0479">Metal-binding</keyword>
<feature type="binding site" evidence="11">
    <location>
        <position position="136"/>
    </location>
    <ligand>
        <name>ATP</name>
        <dbReference type="ChEBI" id="CHEBI:30616"/>
    </ligand>
</feature>
<keyword evidence="13" id="KW-1185">Reference proteome</keyword>
<dbReference type="GO" id="GO:0009229">
    <property type="term" value="P:thiamine diphosphate biosynthetic process"/>
    <property type="evidence" value="ECO:0007669"/>
    <property type="project" value="UniProtKB-UniRule"/>
</dbReference>
<dbReference type="GO" id="GO:0004417">
    <property type="term" value="F:hydroxyethylthiazole kinase activity"/>
    <property type="evidence" value="ECO:0007669"/>
    <property type="project" value="UniProtKB-UniRule"/>
</dbReference>
<comment type="catalytic activity">
    <reaction evidence="1 11">
        <text>5-(2-hydroxyethyl)-4-methylthiazole + ATP = 4-methyl-5-(2-phosphooxyethyl)-thiazole + ADP + H(+)</text>
        <dbReference type="Rhea" id="RHEA:24212"/>
        <dbReference type="ChEBI" id="CHEBI:15378"/>
        <dbReference type="ChEBI" id="CHEBI:17957"/>
        <dbReference type="ChEBI" id="CHEBI:30616"/>
        <dbReference type="ChEBI" id="CHEBI:58296"/>
        <dbReference type="ChEBI" id="CHEBI:456216"/>
        <dbReference type="EC" id="2.7.1.50"/>
    </reaction>
</comment>
<feature type="binding site" evidence="11">
    <location>
        <position position="60"/>
    </location>
    <ligand>
        <name>substrate</name>
    </ligand>
</feature>
<dbReference type="GO" id="GO:0000287">
    <property type="term" value="F:magnesium ion binding"/>
    <property type="evidence" value="ECO:0007669"/>
    <property type="project" value="UniProtKB-UniRule"/>
</dbReference>
<keyword evidence="9 11" id="KW-0460">Magnesium</keyword>
<evidence type="ECO:0000256" key="4">
    <source>
        <dbReference type="ARBA" id="ARBA00022679"/>
    </source>
</evidence>
<evidence type="ECO:0000256" key="8">
    <source>
        <dbReference type="ARBA" id="ARBA00022840"/>
    </source>
</evidence>
<keyword evidence="7 11" id="KW-0418">Kinase</keyword>
<dbReference type="GO" id="GO:0009228">
    <property type="term" value="P:thiamine biosynthetic process"/>
    <property type="evidence" value="ECO:0007669"/>
    <property type="project" value="UniProtKB-KW"/>
</dbReference>
<evidence type="ECO:0000256" key="3">
    <source>
        <dbReference type="ARBA" id="ARBA00004868"/>
    </source>
</evidence>
<gene>
    <name evidence="11" type="primary">thiM</name>
    <name evidence="12" type="ORF">CF394_07520</name>
</gene>
<dbReference type="SUPFAM" id="SSF53613">
    <property type="entry name" value="Ribokinase-like"/>
    <property type="match status" value="1"/>
</dbReference>
<evidence type="ECO:0000256" key="7">
    <source>
        <dbReference type="ARBA" id="ARBA00022777"/>
    </source>
</evidence>
<dbReference type="UniPathway" id="UPA00060">
    <property type="reaction ID" value="UER00139"/>
</dbReference>
<feature type="binding site" evidence="11">
    <location>
        <position position="209"/>
    </location>
    <ligand>
        <name>substrate</name>
    </ligand>
</feature>
<dbReference type="NCBIfam" id="NF006830">
    <property type="entry name" value="PRK09355.1"/>
    <property type="match status" value="1"/>
</dbReference>
<sequence length="269" mass="28156">MSGTSGNKRGLRRLGMSEMRCRAMSNNKQPTTPIVHCITNYVVANFVANGLVAIGASPIMGDEEREVEDLVQLADALSLNLGTVSERTVRSMKLAGEAAVKKGIPRVLDPVGAGATAYRLEAANAVIARARPTLIRCNAGEAAALLGVEWKGRGVDAGTGEVDGATLAKALASKYATTVVISGAVDYISDGKTVLTNLTGHPDMTRVVGTGCLLSSLLAAWLTKDTSLETIQDGMFRYGRAGERAVQSGIGGFSNALLEALIDEEVYTL</sequence>
<feature type="binding site" evidence="11">
    <location>
        <position position="182"/>
    </location>
    <ligand>
        <name>ATP</name>
        <dbReference type="ChEBI" id="CHEBI:30616"/>
    </ligand>
</feature>
<evidence type="ECO:0000256" key="6">
    <source>
        <dbReference type="ARBA" id="ARBA00022741"/>
    </source>
</evidence>
<comment type="function">
    <text evidence="11">Catalyzes the phosphorylation of the hydroxyl group of 4-methyl-5-beta-hydroxyethylthiazole (THZ).</text>
</comment>
<dbReference type="CDD" id="cd01170">
    <property type="entry name" value="THZ_kinase"/>
    <property type="match status" value="1"/>
</dbReference>
<dbReference type="HAMAP" id="MF_00228">
    <property type="entry name" value="Thz_kinase"/>
    <property type="match status" value="1"/>
</dbReference>
<dbReference type="InterPro" id="IPR029056">
    <property type="entry name" value="Ribokinase-like"/>
</dbReference>
<evidence type="ECO:0000313" key="12">
    <source>
        <dbReference type="EMBL" id="OZS78074.1"/>
    </source>
</evidence>
<dbReference type="InterPro" id="IPR000417">
    <property type="entry name" value="Hyethyz_kinase"/>
</dbReference>
<dbReference type="PRINTS" id="PR01099">
    <property type="entry name" value="HYETHTZKNASE"/>
</dbReference>
<comment type="cofactor">
    <cofactor evidence="2 11">
        <name>Mg(2+)</name>
        <dbReference type="ChEBI" id="CHEBI:18420"/>
    </cofactor>
</comment>
<evidence type="ECO:0000256" key="1">
    <source>
        <dbReference type="ARBA" id="ARBA00001771"/>
    </source>
</evidence>
<proteinExistence type="inferred from homology"/>
<dbReference type="AlphaFoldDB" id="A0A264W3C8"/>
<dbReference type="OrthoDB" id="9778146at2"/>
<organism evidence="12 13">
    <name type="scientific">Tetzosporium hominis</name>
    <dbReference type="NCBI Taxonomy" id="2020506"/>
    <lineage>
        <taxon>Bacteria</taxon>
        <taxon>Bacillati</taxon>
        <taxon>Bacillota</taxon>
        <taxon>Bacilli</taxon>
        <taxon>Bacillales</taxon>
        <taxon>Caryophanaceae</taxon>
        <taxon>Tetzosporium</taxon>
    </lineage>
</organism>
<dbReference type="Proteomes" id="UP000217065">
    <property type="component" value="Unassembled WGS sequence"/>
</dbReference>
<reference evidence="12 13" key="1">
    <citation type="submission" date="2017-07" db="EMBL/GenBank/DDBJ databases">
        <title>Tetzosporium hominis gen.nov. sp.nov.</title>
        <authorList>
            <person name="Tetz G."/>
            <person name="Tetz V."/>
        </authorList>
    </citation>
    <scope>NUCLEOTIDE SEQUENCE [LARGE SCALE GENOMIC DNA]</scope>
    <source>
        <strain evidence="12 13">VT-49</strain>
    </source>
</reference>
<dbReference type="Gene3D" id="3.40.1190.20">
    <property type="match status" value="1"/>
</dbReference>
<comment type="similarity">
    <text evidence="11">Belongs to the Thz kinase family.</text>
</comment>
<keyword evidence="6 11" id="KW-0547">Nucleotide-binding</keyword>
<dbReference type="EC" id="2.7.1.50" evidence="11"/>
<evidence type="ECO:0000256" key="11">
    <source>
        <dbReference type="HAMAP-Rule" id="MF_00228"/>
    </source>
</evidence>
<evidence type="ECO:0000256" key="9">
    <source>
        <dbReference type="ARBA" id="ARBA00022842"/>
    </source>
</evidence>
<name>A0A264W3C8_9BACL</name>
<comment type="pathway">
    <text evidence="3 11">Cofactor biosynthesis; thiamine diphosphate biosynthesis; 4-methyl-5-(2-phosphoethyl)-thiazole from 5-(2-hydroxyethyl)-4-methylthiazole: step 1/1.</text>
</comment>
<protein>
    <recommendedName>
        <fullName evidence="11">Hydroxyethylthiazole kinase</fullName>
        <ecNumber evidence="11">2.7.1.50</ecNumber>
    </recommendedName>
    <alternativeName>
        <fullName evidence="11">4-methyl-5-beta-hydroxyethylthiazole kinase</fullName>
        <shortName evidence="11">TH kinase</shortName>
        <shortName evidence="11">Thz kinase</shortName>
    </alternativeName>
</protein>
<accession>A0A264W3C8</accession>
<dbReference type="EMBL" id="NOKQ01000204">
    <property type="protein sequence ID" value="OZS78074.1"/>
    <property type="molecule type" value="Genomic_DNA"/>
</dbReference>
<dbReference type="GO" id="GO:0005524">
    <property type="term" value="F:ATP binding"/>
    <property type="evidence" value="ECO:0007669"/>
    <property type="project" value="UniProtKB-UniRule"/>
</dbReference>
<keyword evidence="8 11" id="KW-0067">ATP-binding</keyword>
<comment type="caution">
    <text evidence="12">The sequence shown here is derived from an EMBL/GenBank/DDBJ whole genome shotgun (WGS) entry which is preliminary data.</text>
</comment>
<evidence type="ECO:0000256" key="2">
    <source>
        <dbReference type="ARBA" id="ARBA00001946"/>
    </source>
</evidence>
<evidence type="ECO:0000256" key="5">
    <source>
        <dbReference type="ARBA" id="ARBA00022723"/>
    </source>
</evidence>